<reference evidence="1" key="2">
    <citation type="submission" date="2015-06" db="UniProtKB">
        <authorList>
            <consortium name="EnsemblMetazoa"/>
        </authorList>
    </citation>
    <scope>IDENTIFICATION</scope>
</reference>
<proteinExistence type="predicted"/>
<dbReference type="AlphaFoldDB" id="T1KD08"/>
<dbReference type="HOGENOM" id="CLU_3399865_0_0_1"/>
<evidence type="ECO:0000313" key="1">
    <source>
        <dbReference type="EnsemblMetazoa" id="tetur09g01260.1"/>
    </source>
</evidence>
<reference evidence="2" key="1">
    <citation type="submission" date="2011-08" db="EMBL/GenBank/DDBJ databases">
        <authorList>
            <person name="Rombauts S."/>
        </authorList>
    </citation>
    <scope>NUCLEOTIDE SEQUENCE</scope>
    <source>
        <strain evidence="2">London</strain>
    </source>
</reference>
<organism evidence="1 2">
    <name type="scientific">Tetranychus urticae</name>
    <name type="common">Two-spotted spider mite</name>
    <dbReference type="NCBI Taxonomy" id="32264"/>
    <lineage>
        <taxon>Eukaryota</taxon>
        <taxon>Metazoa</taxon>
        <taxon>Ecdysozoa</taxon>
        <taxon>Arthropoda</taxon>
        <taxon>Chelicerata</taxon>
        <taxon>Arachnida</taxon>
        <taxon>Acari</taxon>
        <taxon>Acariformes</taxon>
        <taxon>Trombidiformes</taxon>
        <taxon>Prostigmata</taxon>
        <taxon>Eleutherengona</taxon>
        <taxon>Raphignathae</taxon>
        <taxon>Tetranychoidea</taxon>
        <taxon>Tetranychidae</taxon>
        <taxon>Tetranychus</taxon>
    </lineage>
</organism>
<sequence>MHYHVSQCFKLQEIPEFILTQKNNMEIAGGI</sequence>
<keyword evidence="2" id="KW-1185">Reference proteome</keyword>
<name>T1KD08_TETUR</name>
<evidence type="ECO:0000313" key="2">
    <source>
        <dbReference type="Proteomes" id="UP000015104"/>
    </source>
</evidence>
<dbReference type="Proteomes" id="UP000015104">
    <property type="component" value="Unassembled WGS sequence"/>
</dbReference>
<accession>T1KD08</accession>
<dbReference type="EMBL" id="CAEY01002007">
    <property type="status" value="NOT_ANNOTATED_CDS"/>
    <property type="molecule type" value="Genomic_DNA"/>
</dbReference>
<protein>
    <submittedName>
        <fullName evidence="1">Uncharacterized protein</fullName>
    </submittedName>
</protein>
<dbReference type="EnsemblMetazoa" id="tetur09g01260.1">
    <property type="protein sequence ID" value="tetur09g01260.1"/>
    <property type="gene ID" value="tetur09g01260"/>
</dbReference>